<keyword evidence="4" id="KW-0997">Cell inner membrane</keyword>
<dbReference type="GO" id="GO:0019344">
    <property type="term" value="P:cysteine biosynthetic process"/>
    <property type="evidence" value="ECO:0007669"/>
    <property type="project" value="TreeGrafter"/>
</dbReference>
<name>A0A381Q8G7_9ZZZZ</name>
<dbReference type="GO" id="GO:0000103">
    <property type="term" value="P:sulfate assimilation"/>
    <property type="evidence" value="ECO:0007669"/>
    <property type="project" value="TreeGrafter"/>
</dbReference>
<evidence type="ECO:0000256" key="8">
    <source>
        <dbReference type="ARBA" id="ARBA00023136"/>
    </source>
</evidence>
<evidence type="ECO:0000313" key="10">
    <source>
        <dbReference type="EMBL" id="SUZ73933.1"/>
    </source>
</evidence>
<organism evidence="10">
    <name type="scientific">marine metagenome</name>
    <dbReference type="NCBI Taxonomy" id="408172"/>
    <lineage>
        <taxon>unclassified sequences</taxon>
        <taxon>metagenomes</taxon>
        <taxon>ecological metagenomes</taxon>
    </lineage>
</organism>
<feature type="transmembrane region" description="Helical" evidence="9">
    <location>
        <begin position="141"/>
        <end position="165"/>
    </location>
</feature>
<evidence type="ECO:0000256" key="9">
    <source>
        <dbReference type="SAM" id="Phobius"/>
    </source>
</evidence>
<feature type="transmembrane region" description="Helical" evidence="9">
    <location>
        <begin position="201"/>
        <end position="234"/>
    </location>
</feature>
<keyword evidence="3" id="KW-1003">Cell membrane</keyword>
<evidence type="ECO:0008006" key="11">
    <source>
        <dbReference type="Google" id="ProtNLM"/>
    </source>
</evidence>
<feature type="transmembrane region" description="Helical" evidence="9">
    <location>
        <begin position="27"/>
        <end position="51"/>
    </location>
</feature>
<comment type="subcellular location">
    <subcellularLocation>
        <location evidence="1">Membrane</location>
        <topology evidence="1">Multi-pass membrane protein</topology>
    </subcellularLocation>
</comment>
<evidence type="ECO:0000256" key="6">
    <source>
        <dbReference type="ARBA" id="ARBA00022692"/>
    </source>
</evidence>
<keyword evidence="2" id="KW-0813">Transport</keyword>
<dbReference type="AlphaFoldDB" id="A0A381Q8G7"/>
<evidence type="ECO:0000256" key="2">
    <source>
        <dbReference type="ARBA" id="ARBA00022448"/>
    </source>
</evidence>
<feature type="non-terminal residue" evidence="10">
    <location>
        <position position="1"/>
    </location>
</feature>
<dbReference type="PANTHER" id="PTHR37468">
    <property type="entry name" value="SULFATE TRANSPORTER CYSZ"/>
    <property type="match status" value="1"/>
</dbReference>
<keyword evidence="7 9" id="KW-1133">Transmembrane helix</keyword>
<dbReference type="PANTHER" id="PTHR37468:SF1">
    <property type="entry name" value="SULFATE TRANSPORTER CYSZ"/>
    <property type="match status" value="1"/>
</dbReference>
<keyword evidence="6 9" id="KW-0812">Transmembrane</keyword>
<accession>A0A381Q8G7</accession>
<evidence type="ECO:0000256" key="3">
    <source>
        <dbReference type="ARBA" id="ARBA00022475"/>
    </source>
</evidence>
<keyword evidence="5" id="KW-0028">Amino-acid biosynthesis</keyword>
<dbReference type="NCBIfam" id="NF003433">
    <property type="entry name" value="PRK04949.1"/>
    <property type="match status" value="1"/>
</dbReference>
<proteinExistence type="predicted"/>
<feature type="transmembrane region" description="Helical" evidence="9">
    <location>
        <begin position="71"/>
        <end position="96"/>
    </location>
</feature>
<dbReference type="Pfam" id="PF07264">
    <property type="entry name" value="EI24"/>
    <property type="match status" value="1"/>
</dbReference>
<sequence>VFHQLTTPVNALLRGFFLIRQPRLRYYVWRPIACSLIIVSVLVFFTFRYVMSVAQSIVQLLPDWLSFLGSVLVPILYMAAIVASGWLVGFVALIISSPFLGSLSSRTEAHEYGVAINTDESLINSVSSAYKRELSKLRYHVSLLFIALIVGLILSPIAPVIWLLACAWLTAVQFVDHASENRSLPFTYTRTLLRANPAPTIVFGSLVAGLLALPLLNVLAIPACVCSGTILWHVLHELPEKSSPTITHEH</sequence>
<evidence type="ECO:0000256" key="1">
    <source>
        <dbReference type="ARBA" id="ARBA00004141"/>
    </source>
</evidence>
<dbReference type="InterPro" id="IPR059112">
    <property type="entry name" value="CysZ/EI24"/>
</dbReference>
<dbReference type="InterPro" id="IPR050480">
    <property type="entry name" value="CysZ-like"/>
</dbReference>
<evidence type="ECO:0000256" key="5">
    <source>
        <dbReference type="ARBA" id="ARBA00022605"/>
    </source>
</evidence>
<dbReference type="GO" id="GO:0005886">
    <property type="term" value="C:plasma membrane"/>
    <property type="evidence" value="ECO:0007669"/>
    <property type="project" value="TreeGrafter"/>
</dbReference>
<keyword evidence="8 9" id="KW-0472">Membrane</keyword>
<dbReference type="GO" id="GO:0009675">
    <property type="term" value="F:high-affinity sulfate:proton symporter activity"/>
    <property type="evidence" value="ECO:0007669"/>
    <property type="project" value="TreeGrafter"/>
</dbReference>
<evidence type="ECO:0000256" key="7">
    <source>
        <dbReference type="ARBA" id="ARBA00022989"/>
    </source>
</evidence>
<protein>
    <recommendedName>
        <fullName evidence="11">Sulfate transporter CysZ</fullName>
    </recommendedName>
</protein>
<reference evidence="10" key="1">
    <citation type="submission" date="2018-05" db="EMBL/GenBank/DDBJ databases">
        <authorList>
            <person name="Lanie J.A."/>
            <person name="Ng W.-L."/>
            <person name="Kazmierczak K.M."/>
            <person name="Andrzejewski T.M."/>
            <person name="Davidsen T.M."/>
            <person name="Wayne K.J."/>
            <person name="Tettelin H."/>
            <person name="Glass J.I."/>
            <person name="Rusch D."/>
            <person name="Podicherti R."/>
            <person name="Tsui H.-C.T."/>
            <person name="Winkler M.E."/>
        </authorList>
    </citation>
    <scope>NUCLEOTIDE SEQUENCE</scope>
</reference>
<evidence type="ECO:0000256" key="4">
    <source>
        <dbReference type="ARBA" id="ARBA00022519"/>
    </source>
</evidence>
<gene>
    <name evidence="10" type="ORF">METZ01_LOCUS26787</name>
</gene>
<dbReference type="EMBL" id="UINC01001194">
    <property type="protein sequence ID" value="SUZ73933.1"/>
    <property type="molecule type" value="Genomic_DNA"/>
</dbReference>